<dbReference type="GO" id="GO:0005694">
    <property type="term" value="C:chromosome"/>
    <property type="evidence" value="ECO:0007669"/>
    <property type="project" value="TreeGrafter"/>
</dbReference>
<dbReference type="Pfam" id="PF02195">
    <property type="entry name" value="ParB_N"/>
    <property type="match status" value="1"/>
</dbReference>
<dbReference type="InterPro" id="IPR036086">
    <property type="entry name" value="ParB/Sulfiredoxin_sf"/>
</dbReference>
<organism evidence="2 3">
    <name type="scientific">candidate division CPR2 bacterium GW2011_GWC2_39_10</name>
    <dbReference type="NCBI Taxonomy" id="1618345"/>
    <lineage>
        <taxon>Bacteria</taxon>
        <taxon>Bacteria division CPR2</taxon>
    </lineage>
</organism>
<dbReference type="PANTHER" id="PTHR33375">
    <property type="entry name" value="CHROMOSOME-PARTITIONING PROTEIN PARB-RELATED"/>
    <property type="match status" value="1"/>
</dbReference>
<dbReference type="InterPro" id="IPR003115">
    <property type="entry name" value="ParB_N"/>
</dbReference>
<protein>
    <submittedName>
        <fullName evidence="2">Plasmid stablization protein ParB</fullName>
    </submittedName>
</protein>
<dbReference type="InterPro" id="IPR050336">
    <property type="entry name" value="Chromosome_partition/occlusion"/>
</dbReference>
<dbReference type="SUPFAM" id="SSF110849">
    <property type="entry name" value="ParB/Sulfiredoxin"/>
    <property type="match status" value="1"/>
</dbReference>
<dbReference type="Proteomes" id="UP000034207">
    <property type="component" value="Unassembled WGS sequence"/>
</dbReference>
<dbReference type="SUPFAM" id="SSF109709">
    <property type="entry name" value="KorB DNA-binding domain-like"/>
    <property type="match status" value="1"/>
</dbReference>
<dbReference type="STRING" id="1618345.UT18_C0023G0001"/>
<dbReference type="AlphaFoldDB" id="A0A0G0LN14"/>
<evidence type="ECO:0000313" key="2">
    <source>
        <dbReference type="EMBL" id="KKQ93263.1"/>
    </source>
</evidence>
<dbReference type="GO" id="GO:0007059">
    <property type="term" value="P:chromosome segregation"/>
    <property type="evidence" value="ECO:0007669"/>
    <property type="project" value="TreeGrafter"/>
</dbReference>
<dbReference type="PANTHER" id="PTHR33375:SF1">
    <property type="entry name" value="CHROMOSOME-PARTITIONING PROTEIN PARB-RELATED"/>
    <property type="match status" value="1"/>
</dbReference>
<name>A0A0G0LN14_UNCC2</name>
<sequence length="305" mass="34966">MGKGRSCEDAQARCRSVGSKDCYYLELDPQMLTVLPQMRKTFDLEPIEDLAESIKSQGQINEILVNKREEKGEVIYELIAGERRYRAFRLLREQGYGIKIKCKVFQNLTRIEFLSLQVAENLHEKVPANQEAEAIYGMWKFAKNTEELAKITLTEFARRIGRSVEQVRHAIKFAEDLHPEIAKLVYDKVLGYSAAIAISRLNGYEKQLFMAQKAVLFNLTGKDVEKRVGAYVRECDLGQTSILELTLDTFDFNEHELSVGVEQVLGRQARGYVEYLKKMLYLLKKGYVSNRVFTPAAQCMIIENA</sequence>
<reference evidence="2 3" key="1">
    <citation type="journal article" date="2015" name="Nature">
        <title>rRNA introns, odd ribosomes, and small enigmatic genomes across a large radiation of phyla.</title>
        <authorList>
            <person name="Brown C.T."/>
            <person name="Hug L.A."/>
            <person name="Thomas B.C."/>
            <person name="Sharon I."/>
            <person name="Castelle C.J."/>
            <person name="Singh A."/>
            <person name="Wilkins M.J."/>
            <person name="Williams K.H."/>
            <person name="Banfield J.F."/>
        </authorList>
    </citation>
    <scope>NUCLEOTIDE SEQUENCE [LARGE SCALE GENOMIC DNA]</scope>
</reference>
<proteinExistence type="predicted"/>
<dbReference type="EMBL" id="LBVV01000023">
    <property type="protein sequence ID" value="KKQ93263.1"/>
    <property type="molecule type" value="Genomic_DNA"/>
</dbReference>
<evidence type="ECO:0000259" key="1">
    <source>
        <dbReference type="SMART" id="SM00470"/>
    </source>
</evidence>
<evidence type="ECO:0000313" key="3">
    <source>
        <dbReference type="Proteomes" id="UP000034207"/>
    </source>
</evidence>
<accession>A0A0G0LN14</accession>
<feature type="domain" description="ParB-like N-terminal" evidence="1">
    <location>
        <begin position="25"/>
        <end position="122"/>
    </location>
</feature>
<gene>
    <name evidence="2" type="ORF">UT18_C0023G0001</name>
</gene>
<comment type="caution">
    <text evidence="2">The sequence shown here is derived from an EMBL/GenBank/DDBJ whole genome shotgun (WGS) entry which is preliminary data.</text>
</comment>
<feature type="non-terminal residue" evidence="2">
    <location>
        <position position="305"/>
    </location>
</feature>
<dbReference type="Gene3D" id="3.90.1530.30">
    <property type="match status" value="1"/>
</dbReference>
<dbReference type="Gene3D" id="1.10.10.2830">
    <property type="match status" value="1"/>
</dbReference>
<dbReference type="SMART" id="SM00470">
    <property type="entry name" value="ParB"/>
    <property type="match status" value="1"/>
</dbReference>